<feature type="region of interest" description="Disordered" evidence="1">
    <location>
        <begin position="443"/>
        <end position="483"/>
    </location>
</feature>
<protein>
    <submittedName>
        <fullName evidence="2">Tetratricopeptide repeat</fullName>
    </submittedName>
</protein>
<dbReference type="Gene3D" id="1.25.40.10">
    <property type="entry name" value="Tetratricopeptide repeat domain"/>
    <property type="match status" value="1"/>
</dbReference>
<organism evidence="2 3">
    <name type="scientific">Dermatophilus congolensis</name>
    <dbReference type="NCBI Taxonomy" id="1863"/>
    <lineage>
        <taxon>Bacteria</taxon>
        <taxon>Bacillati</taxon>
        <taxon>Actinomycetota</taxon>
        <taxon>Actinomycetes</taxon>
        <taxon>Micrococcales</taxon>
        <taxon>Dermatophilaceae</taxon>
        <taxon>Dermatophilus</taxon>
    </lineage>
</organism>
<evidence type="ECO:0000313" key="2">
    <source>
        <dbReference type="EMBL" id="STD06220.1"/>
    </source>
</evidence>
<comment type="caution">
    <text evidence="2">The sequence shown here is derived from an EMBL/GenBank/DDBJ whole genome shotgun (WGS) entry which is preliminary data.</text>
</comment>
<sequence length="483" mass="56032">MAETSGSSRWKKPRHNNRGQNNQNSASDNERRSYRNRYDDRPRRSYSNENDTRYQSDKEQSGRRYEKQSDRNSQTRRSYREDRSRGNENRSDYSPREKAHRDNRNNSVNRQEHGEYRSHASRDRGNPARVKYRSSENNTTQNRDENPRIYRRTDGQSESRWSSRRNERQNGFKPREENRENFRHNGKPERGPRQDRRDNRAFDNERRNRPYDRPQKVAPEPRIDDDVTGKEISPAVRRELRTLSKDNAAGVAQHLVMIERLLETNPEQARAHAEHIVGRAGRVPSVREARGLVAYQEGDWKTALKEFRTAQRLSGSNHLLPYIVDCERGTGRLERALDIARSPEAQKLDQAEKIELAIIVAGIRRDLGDLKAALVHLRGPELDPTKRHPWSGRLFYAYADILQALGRSDEAREWFAAAIDADAQLGTDAAERVDDIDGTIFIDTADETIDDETDETTPENTDNSQDLLKENDTPTKNTPHPED</sequence>
<feature type="compositionally biased region" description="Basic and acidic residues" evidence="1">
    <location>
        <begin position="28"/>
        <end position="43"/>
    </location>
</feature>
<dbReference type="Proteomes" id="UP000254118">
    <property type="component" value="Unassembled WGS sequence"/>
</dbReference>
<feature type="compositionally biased region" description="Basic and acidic residues" evidence="1">
    <location>
        <begin position="142"/>
        <end position="157"/>
    </location>
</feature>
<dbReference type="AlphaFoldDB" id="A0AA46BM32"/>
<dbReference type="RefSeq" id="WP_115029704.1">
    <property type="nucleotide sequence ID" value="NZ_UFYA01000001.1"/>
</dbReference>
<gene>
    <name evidence="2" type="ORF">NCTC7915_00579</name>
</gene>
<feature type="compositionally biased region" description="Basic and acidic residues" evidence="1">
    <location>
        <begin position="164"/>
        <end position="229"/>
    </location>
</feature>
<evidence type="ECO:0000256" key="1">
    <source>
        <dbReference type="SAM" id="MobiDB-lite"/>
    </source>
</evidence>
<feature type="compositionally biased region" description="Basic and acidic residues" evidence="1">
    <location>
        <begin position="78"/>
        <end position="126"/>
    </location>
</feature>
<name>A0AA46BM32_9MICO</name>
<dbReference type="SUPFAM" id="SSF48452">
    <property type="entry name" value="TPR-like"/>
    <property type="match status" value="1"/>
</dbReference>
<feature type="region of interest" description="Disordered" evidence="1">
    <location>
        <begin position="1"/>
        <end position="231"/>
    </location>
</feature>
<dbReference type="EMBL" id="UFYA01000001">
    <property type="protein sequence ID" value="STD06220.1"/>
    <property type="molecule type" value="Genomic_DNA"/>
</dbReference>
<accession>A0AA46BM32</accession>
<feature type="compositionally biased region" description="Basic and acidic residues" evidence="1">
    <location>
        <begin position="467"/>
        <end position="483"/>
    </location>
</feature>
<reference evidence="2 3" key="1">
    <citation type="submission" date="2018-06" db="EMBL/GenBank/DDBJ databases">
        <authorList>
            <consortium name="Pathogen Informatics"/>
            <person name="Doyle S."/>
        </authorList>
    </citation>
    <scope>NUCLEOTIDE SEQUENCE [LARGE SCALE GENOMIC DNA]</scope>
    <source>
        <strain evidence="2 3">NCTC7915</strain>
    </source>
</reference>
<feature type="compositionally biased region" description="Acidic residues" evidence="1">
    <location>
        <begin position="444"/>
        <end position="457"/>
    </location>
</feature>
<proteinExistence type="predicted"/>
<dbReference type="InterPro" id="IPR011990">
    <property type="entry name" value="TPR-like_helical_dom_sf"/>
</dbReference>
<feature type="compositionally biased region" description="Basic and acidic residues" evidence="1">
    <location>
        <begin position="50"/>
        <end position="70"/>
    </location>
</feature>
<feature type="compositionally biased region" description="Polar residues" evidence="1">
    <location>
        <begin position="18"/>
        <end position="27"/>
    </location>
</feature>
<evidence type="ECO:0000313" key="3">
    <source>
        <dbReference type="Proteomes" id="UP000254118"/>
    </source>
</evidence>